<dbReference type="SUPFAM" id="SSF53474">
    <property type="entry name" value="alpha/beta-Hydrolases"/>
    <property type="match status" value="1"/>
</dbReference>
<dbReference type="PANTHER" id="PTHR47909:SF2">
    <property type="entry name" value="GPI INOSITOL-DEACYLASE"/>
    <property type="match status" value="1"/>
</dbReference>
<proteinExistence type="predicted"/>
<name>A0A2V3J5Z4_9FLOR</name>
<dbReference type="InterPro" id="IPR029058">
    <property type="entry name" value="AB_hydrolase_fold"/>
</dbReference>
<comment type="caution">
    <text evidence="2">The sequence shown here is derived from an EMBL/GenBank/DDBJ whole genome shotgun (WGS) entry which is preliminary data.</text>
</comment>
<dbReference type="InterPro" id="IPR007751">
    <property type="entry name" value="DUF676_lipase-like"/>
</dbReference>
<dbReference type="Pfam" id="PF05057">
    <property type="entry name" value="DUF676"/>
    <property type="match status" value="1"/>
</dbReference>
<evidence type="ECO:0000259" key="1">
    <source>
        <dbReference type="Pfam" id="PF05057"/>
    </source>
</evidence>
<sequence length="330" mass="36580">MATTTQASKSNVWTPSFMVKVPLLRTGARKLRNVPLICRPRQLWEASFRHQPPRIPQFPTYKLISTGFTAVDVFKESLCSPKDFSKDETNAVVIIPGFGAPANNYYSMADELRKLMHYNVYVSVVPVTVQTWLRTIGGRPVTPVLQLLDDEVQKACSQSGTSKVSLVAHSAGGWIARIYLGQVPYPSGGTAHAWSGDRFVSKLVCLGTPHRSDEGVARKNMQFVNENYPGAYHDHVEYVNMVGDGGSVAEQKGAAWRFWDTDWLPRVSYRLTDRSIGNGAVEGDGVVPLSVGFLEGSTHNIRLKDVWHSPTSAGTWYGHSSVVQYWSSFL</sequence>
<dbReference type="PANTHER" id="PTHR47909">
    <property type="entry name" value="ALPHA/BETA-HYDROLASES SUPERFAMILY PROTEIN"/>
    <property type="match status" value="1"/>
</dbReference>
<evidence type="ECO:0000313" key="3">
    <source>
        <dbReference type="Proteomes" id="UP000247409"/>
    </source>
</evidence>
<reference evidence="2 3" key="1">
    <citation type="journal article" date="2018" name="Mol. Biol. Evol.">
        <title>Analysis of the draft genome of the red seaweed Gracilariopsis chorda provides insights into genome size evolution in Rhodophyta.</title>
        <authorList>
            <person name="Lee J."/>
            <person name="Yang E.C."/>
            <person name="Graf L."/>
            <person name="Yang J.H."/>
            <person name="Qiu H."/>
            <person name="Zel Zion U."/>
            <person name="Chan C.X."/>
            <person name="Stephens T.G."/>
            <person name="Weber A.P.M."/>
            <person name="Boo G.H."/>
            <person name="Boo S.M."/>
            <person name="Kim K.M."/>
            <person name="Shin Y."/>
            <person name="Jung M."/>
            <person name="Lee S.J."/>
            <person name="Yim H.S."/>
            <person name="Lee J.H."/>
            <person name="Bhattacharya D."/>
            <person name="Yoon H.S."/>
        </authorList>
    </citation>
    <scope>NUCLEOTIDE SEQUENCE [LARGE SCALE GENOMIC DNA]</scope>
    <source>
        <strain evidence="2 3">SKKU-2015</strain>
        <tissue evidence="2">Whole body</tissue>
    </source>
</reference>
<organism evidence="2 3">
    <name type="scientific">Gracilariopsis chorda</name>
    <dbReference type="NCBI Taxonomy" id="448386"/>
    <lineage>
        <taxon>Eukaryota</taxon>
        <taxon>Rhodophyta</taxon>
        <taxon>Florideophyceae</taxon>
        <taxon>Rhodymeniophycidae</taxon>
        <taxon>Gracilariales</taxon>
        <taxon>Gracilariaceae</taxon>
        <taxon>Gracilariopsis</taxon>
    </lineage>
</organism>
<feature type="domain" description="DUF676" evidence="1">
    <location>
        <begin position="87"/>
        <end position="186"/>
    </location>
</feature>
<dbReference type="Proteomes" id="UP000247409">
    <property type="component" value="Unassembled WGS sequence"/>
</dbReference>
<dbReference type="Gene3D" id="3.40.50.1820">
    <property type="entry name" value="alpha/beta hydrolase"/>
    <property type="match status" value="1"/>
</dbReference>
<dbReference type="STRING" id="448386.A0A2V3J5Z4"/>
<accession>A0A2V3J5Z4</accession>
<keyword evidence="3" id="KW-1185">Reference proteome</keyword>
<dbReference type="AlphaFoldDB" id="A0A2V3J5Z4"/>
<protein>
    <recommendedName>
        <fullName evidence="1">DUF676 domain-containing protein</fullName>
    </recommendedName>
</protein>
<evidence type="ECO:0000313" key="2">
    <source>
        <dbReference type="EMBL" id="PXF49407.1"/>
    </source>
</evidence>
<dbReference type="OrthoDB" id="348976at2759"/>
<gene>
    <name evidence="2" type="ORF">BWQ96_00723</name>
</gene>
<dbReference type="EMBL" id="NBIV01000005">
    <property type="protein sequence ID" value="PXF49407.1"/>
    <property type="molecule type" value="Genomic_DNA"/>
</dbReference>